<reference evidence="3 4" key="1">
    <citation type="submission" date="2020-08" db="EMBL/GenBank/DDBJ databases">
        <title>Genomic Encyclopedia of Type Strains, Phase IV (KMG-IV): sequencing the most valuable type-strain genomes for metagenomic binning, comparative biology and taxonomic classification.</title>
        <authorList>
            <person name="Goeker M."/>
        </authorList>
    </citation>
    <scope>NUCLEOTIDE SEQUENCE [LARGE SCALE GENOMIC DNA]</scope>
    <source>
        <strain evidence="3 4">DSM 27163</strain>
    </source>
</reference>
<dbReference type="Proteomes" id="UP000537161">
    <property type="component" value="Unassembled WGS sequence"/>
</dbReference>
<feature type="domain" description="DUF4136" evidence="2">
    <location>
        <begin position="64"/>
        <end position="199"/>
    </location>
</feature>
<feature type="chain" id="PRO_5030685491" description="DUF4136 domain-containing protein" evidence="1">
    <location>
        <begin position="21"/>
        <end position="209"/>
    </location>
</feature>
<sequence length="209" mass="21366">MRHRSAALLGLAALALSACATPVPPVEVTRFHSAAVAGWAPGTRYVVDPRPLADPAGAASGIQPSLEWDSYRTAVERQLQLQGLVAAEGTATSTAPLRVRIGFERAERLGPGKRSPVSVGVGGSTGSYGSGVGLGLGINLGGGPRQMQDLRLGVRIDDAATGQALWEGRAIAAVPVKAPASQPSLAAAKLSEALFRDFPGESGRTISVP</sequence>
<evidence type="ECO:0000259" key="2">
    <source>
        <dbReference type="Pfam" id="PF13590"/>
    </source>
</evidence>
<proteinExistence type="predicted"/>
<keyword evidence="4" id="KW-1185">Reference proteome</keyword>
<dbReference type="EMBL" id="JACIJH010000001">
    <property type="protein sequence ID" value="MBB5704782.1"/>
    <property type="molecule type" value="Genomic_DNA"/>
</dbReference>
<evidence type="ECO:0000313" key="3">
    <source>
        <dbReference type="EMBL" id="MBB5704782.1"/>
    </source>
</evidence>
<comment type="caution">
    <text evidence="3">The sequence shown here is derived from an EMBL/GenBank/DDBJ whole genome shotgun (WGS) entry which is preliminary data.</text>
</comment>
<dbReference type="Pfam" id="PF13590">
    <property type="entry name" value="DUF4136"/>
    <property type="match status" value="1"/>
</dbReference>
<feature type="signal peptide" evidence="1">
    <location>
        <begin position="1"/>
        <end position="20"/>
    </location>
</feature>
<organism evidence="3 4">
    <name type="scientific">Sphingopyxis panaciterrulae</name>
    <dbReference type="NCBI Taxonomy" id="462372"/>
    <lineage>
        <taxon>Bacteria</taxon>
        <taxon>Pseudomonadati</taxon>
        <taxon>Pseudomonadota</taxon>
        <taxon>Alphaproteobacteria</taxon>
        <taxon>Sphingomonadales</taxon>
        <taxon>Sphingomonadaceae</taxon>
        <taxon>Sphingopyxis</taxon>
    </lineage>
</organism>
<name>A0A7W9B298_9SPHN</name>
<dbReference type="InterPro" id="IPR025411">
    <property type="entry name" value="DUF4136"/>
</dbReference>
<accession>A0A7W9B298</accession>
<gene>
    <name evidence="3" type="ORF">FHR21_000107</name>
</gene>
<keyword evidence="1" id="KW-0732">Signal</keyword>
<evidence type="ECO:0000256" key="1">
    <source>
        <dbReference type="SAM" id="SignalP"/>
    </source>
</evidence>
<dbReference type="RefSeq" id="WP_246426984.1">
    <property type="nucleotide sequence ID" value="NZ_JACIJH010000001.1"/>
</dbReference>
<protein>
    <recommendedName>
        <fullName evidence="2">DUF4136 domain-containing protein</fullName>
    </recommendedName>
</protein>
<evidence type="ECO:0000313" key="4">
    <source>
        <dbReference type="Proteomes" id="UP000537161"/>
    </source>
</evidence>
<dbReference type="PROSITE" id="PS51257">
    <property type="entry name" value="PROKAR_LIPOPROTEIN"/>
    <property type="match status" value="1"/>
</dbReference>
<dbReference type="AlphaFoldDB" id="A0A7W9B298"/>